<proteinExistence type="predicted"/>
<dbReference type="Proteomes" id="UP001148629">
    <property type="component" value="Unassembled WGS sequence"/>
</dbReference>
<dbReference type="EMBL" id="JANRMS010004791">
    <property type="protein sequence ID" value="KAJ3505869.1"/>
    <property type="molecule type" value="Genomic_DNA"/>
</dbReference>
<protein>
    <submittedName>
        <fullName evidence="1">Uncharacterized protein</fullName>
    </submittedName>
</protein>
<name>A0ACC1RCS8_9HYPO</name>
<accession>A0ACC1RCS8</accession>
<reference evidence="1" key="1">
    <citation type="submission" date="2022-08" db="EMBL/GenBank/DDBJ databases">
        <title>Genome Sequence of Fusarium decemcellulare.</title>
        <authorList>
            <person name="Buettner E."/>
        </authorList>
    </citation>
    <scope>NUCLEOTIDE SEQUENCE</scope>
    <source>
        <strain evidence="1">Babe19</strain>
    </source>
</reference>
<comment type="caution">
    <text evidence="1">The sequence shown here is derived from an EMBL/GenBank/DDBJ whole genome shotgun (WGS) entry which is preliminary data.</text>
</comment>
<organism evidence="1 2">
    <name type="scientific">Fusarium decemcellulare</name>
    <dbReference type="NCBI Taxonomy" id="57161"/>
    <lineage>
        <taxon>Eukaryota</taxon>
        <taxon>Fungi</taxon>
        <taxon>Dikarya</taxon>
        <taxon>Ascomycota</taxon>
        <taxon>Pezizomycotina</taxon>
        <taxon>Sordariomycetes</taxon>
        <taxon>Hypocreomycetidae</taxon>
        <taxon>Hypocreales</taxon>
        <taxon>Nectriaceae</taxon>
        <taxon>Fusarium</taxon>
        <taxon>Fusarium decemcellulare species complex</taxon>
    </lineage>
</organism>
<keyword evidence="2" id="KW-1185">Reference proteome</keyword>
<evidence type="ECO:0000313" key="1">
    <source>
        <dbReference type="EMBL" id="KAJ3505869.1"/>
    </source>
</evidence>
<evidence type="ECO:0000313" key="2">
    <source>
        <dbReference type="Proteomes" id="UP001148629"/>
    </source>
</evidence>
<sequence>MVAEKATTTRSGLAASTTSPISPPCSPPSSCRAFQPARPQPVDMLASQLRTYSLEQYQYGSNIDLRMPPPPVAALSPASLPDDDFVNVRSVLGQHGSGAMDIDTEFDAGLASDTTRLDRQGSSISSSSSALTPLSEISSIARSSPIAVDPTVLETQSHSSQTTYGTDFDDISHALEVDEGYCEDDDDFSWMESATSLRLAGTSGGIKKRYGLRYRTSSEAASRCSNAIHSVPRMRRRDKKKKKQHKPIDPATEGSEPGTSKMVVSVQ</sequence>
<gene>
    <name evidence="1" type="ORF">NM208_g16148</name>
</gene>